<reference evidence="4" key="1">
    <citation type="submission" date="2013-03" db="EMBL/GenBank/DDBJ databases">
        <title>The Genome Sequence of Anopheles christyi ACHKN1017.</title>
        <authorList>
            <consortium name="The Broad Institute Genomics Platform"/>
            <person name="Neafsey D.E."/>
            <person name="Besansky N."/>
            <person name="Walker B."/>
            <person name="Young S.K."/>
            <person name="Zeng Q."/>
            <person name="Gargeya S."/>
            <person name="Fitzgerald M."/>
            <person name="Haas B."/>
            <person name="Abouelleil A."/>
            <person name="Allen A.W."/>
            <person name="Alvarado L."/>
            <person name="Arachchi H.M."/>
            <person name="Berlin A.M."/>
            <person name="Chapman S.B."/>
            <person name="Gainer-Dewar J."/>
            <person name="Goldberg J."/>
            <person name="Griggs A."/>
            <person name="Gujja S."/>
            <person name="Hansen M."/>
            <person name="Howarth C."/>
            <person name="Imamovic A."/>
            <person name="Ireland A."/>
            <person name="Larimer J."/>
            <person name="McCowan C."/>
            <person name="Murphy C."/>
            <person name="Pearson M."/>
            <person name="Poon T.W."/>
            <person name="Priest M."/>
            <person name="Roberts A."/>
            <person name="Saif S."/>
            <person name="Shea T."/>
            <person name="Sisk P."/>
            <person name="Sykes S."/>
            <person name="Wortman J."/>
            <person name="Nusbaum C."/>
            <person name="Birren B."/>
        </authorList>
    </citation>
    <scope>NUCLEOTIDE SEQUENCE [LARGE SCALE GENOMIC DNA]</scope>
    <source>
        <strain evidence="4">ACHKN1017</strain>
    </source>
</reference>
<feature type="compositionally biased region" description="Basic and acidic residues" evidence="1">
    <location>
        <begin position="306"/>
        <end position="332"/>
    </location>
</feature>
<evidence type="ECO:0000256" key="1">
    <source>
        <dbReference type="SAM" id="MobiDB-lite"/>
    </source>
</evidence>
<feature type="compositionally biased region" description="Basic and acidic residues" evidence="1">
    <location>
        <begin position="98"/>
        <end position="107"/>
    </location>
</feature>
<reference evidence="3" key="2">
    <citation type="submission" date="2020-05" db="UniProtKB">
        <authorList>
            <consortium name="EnsemblMetazoa"/>
        </authorList>
    </citation>
    <scope>IDENTIFICATION</scope>
    <source>
        <strain evidence="3">ACHKN1017</strain>
    </source>
</reference>
<feature type="region of interest" description="Disordered" evidence="1">
    <location>
        <begin position="255"/>
        <end position="348"/>
    </location>
</feature>
<dbReference type="Proteomes" id="UP000075881">
    <property type="component" value="Unassembled WGS sequence"/>
</dbReference>
<dbReference type="AlphaFoldDB" id="A0A182JQE5"/>
<feature type="compositionally biased region" description="Gly residues" evidence="1">
    <location>
        <begin position="62"/>
        <end position="72"/>
    </location>
</feature>
<feature type="signal peptide" evidence="2">
    <location>
        <begin position="1"/>
        <end position="28"/>
    </location>
</feature>
<feature type="chain" id="PRO_5008124552" evidence="2">
    <location>
        <begin position="29"/>
        <end position="501"/>
    </location>
</feature>
<protein>
    <submittedName>
        <fullName evidence="3">Uncharacterized protein</fullName>
    </submittedName>
</protein>
<keyword evidence="4" id="KW-1185">Reference proteome</keyword>
<organism evidence="3 4">
    <name type="scientific">Anopheles christyi</name>
    <dbReference type="NCBI Taxonomy" id="43041"/>
    <lineage>
        <taxon>Eukaryota</taxon>
        <taxon>Metazoa</taxon>
        <taxon>Ecdysozoa</taxon>
        <taxon>Arthropoda</taxon>
        <taxon>Hexapoda</taxon>
        <taxon>Insecta</taxon>
        <taxon>Pterygota</taxon>
        <taxon>Neoptera</taxon>
        <taxon>Endopterygota</taxon>
        <taxon>Diptera</taxon>
        <taxon>Nematocera</taxon>
        <taxon>Culicoidea</taxon>
        <taxon>Culicidae</taxon>
        <taxon>Anophelinae</taxon>
        <taxon>Anopheles</taxon>
    </lineage>
</organism>
<accession>A0A182JQE5</accession>
<proteinExistence type="predicted"/>
<sequence>MIFQLALITGLMLMRLLLLLLLLQLTLHSDDLEVEFVNALQSTQQEMMSKLAMIDADVGTDVGGPGTAGNGGTANAPALVPNSAQDGTGDPDSNSPRTETKKKESSRKWKNWGWKTNTATGAVTNANGTGAAGQKQTSIEEEADSPKRSGGSTRHSSPADSPKHKLLLGTGKVEDVNSNASVSPASLRRKKFLSSKNQSPVNRSEARASAGARLYEEFESSLQDSDSDELAALIVNGRPATIHLIQPSTIPGLINEDCESGLPSTDGSTKGGGAGTTGGTTSTASGTPGKPKDSKTHKVLGGFKKLKPEKDKDKDKEKEKEKEKEKDRDKEGSSGTTPVVLVSTGSGGGVTLPVNSSSAAATGITVGGTSLVEEAKALMSSAKKINSKEKLSASGVGGGQPATVVVLSNGSILMGSGPVCGTTNGDSSDGAVVTLTAATGTANGGIGKQSLDIGESFDSGSELLQQHASTTINSASSNGGNTIKTTMLDMKNHGSIQVSQV</sequence>
<feature type="compositionally biased region" description="Low complexity" evidence="1">
    <location>
        <begin position="333"/>
        <end position="344"/>
    </location>
</feature>
<dbReference type="STRING" id="43041.A0A182JQE5"/>
<feature type="compositionally biased region" description="Gly residues" evidence="1">
    <location>
        <begin position="269"/>
        <end position="278"/>
    </location>
</feature>
<keyword evidence="2" id="KW-0732">Signal</keyword>
<feature type="compositionally biased region" description="Polar residues" evidence="1">
    <location>
        <begin position="82"/>
        <end position="97"/>
    </location>
</feature>
<feature type="compositionally biased region" description="Low complexity" evidence="1">
    <location>
        <begin position="279"/>
        <end position="289"/>
    </location>
</feature>
<name>A0A182JQE5_9DIPT</name>
<dbReference type="VEuPathDB" id="VectorBase:ACHR000728"/>
<evidence type="ECO:0000313" key="4">
    <source>
        <dbReference type="Proteomes" id="UP000075881"/>
    </source>
</evidence>
<evidence type="ECO:0000256" key="2">
    <source>
        <dbReference type="SAM" id="SignalP"/>
    </source>
</evidence>
<feature type="compositionally biased region" description="Polar residues" evidence="1">
    <location>
        <begin position="150"/>
        <end position="159"/>
    </location>
</feature>
<dbReference type="EnsemblMetazoa" id="ACHR000728-RA">
    <property type="protein sequence ID" value="ACHR000728-PA"/>
    <property type="gene ID" value="ACHR000728"/>
</dbReference>
<feature type="region of interest" description="Disordered" evidence="1">
    <location>
        <begin position="62"/>
        <end position="208"/>
    </location>
</feature>
<evidence type="ECO:0000313" key="3">
    <source>
        <dbReference type="EnsemblMetazoa" id="ACHR000728-PA"/>
    </source>
</evidence>
<feature type="compositionally biased region" description="Low complexity" evidence="1">
    <location>
        <begin position="116"/>
        <end position="133"/>
    </location>
</feature>